<dbReference type="AlphaFoldDB" id="A0A5N5TP71"/>
<accession>A0A5N5TP71</accession>
<dbReference type="Proteomes" id="UP000326759">
    <property type="component" value="Unassembled WGS sequence"/>
</dbReference>
<sequence length="70" mass="8166">MNIEPEVVIKEEEEEWQNETYHSDLLLPWSCNEDVAEEEVKETVNEEISVTDMKSSINWVGDHDSSEVKI</sequence>
<gene>
    <name evidence="1" type="ORF">Anas_05928</name>
</gene>
<keyword evidence="2" id="KW-1185">Reference proteome</keyword>
<dbReference type="EMBL" id="SEYY01000110">
    <property type="protein sequence ID" value="KAB7507974.1"/>
    <property type="molecule type" value="Genomic_DNA"/>
</dbReference>
<comment type="caution">
    <text evidence="1">The sequence shown here is derived from an EMBL/GenBank/DDBJ whole genome shotgun (WGS) entry which is preliminary data.</text>
</comment>
<evidence type="ECO:0000313" key="2">
    <source>
        <dbReference type="Proteomes" id="UP000326759"/>
    </source>
</evidence>
<name>A0A5N5TP71_9CRUS</name>
<evidence type="ECO:0000313" key="1">
    <source>
        <dbReference type="EMBL" id="KAB7507974.1"/>
    </source>
</evidence>
<proteinExistence type="predicted"/>
<protein>
    <submittedName>
        <fullName evidence="1">Uncharacterized protein</fullName>
    </submittedName>
</protein>
<reference evidence="1 2" key="1">
    <citation type="journal article" date="2019" name="PLoS Biol.">
        <title>Sex chromosomes control vertical transmission of feminizing Wolbachia symbionts in an isopod.</title>
        <authorList>
            <person name="Becking T."/>
            <person name="Chebbi M.A."/>
            <person name="Giraud I."/>
            <person name="Moumen B."/>
            <person name="Laverre T."/>
            <person name="Caubet Y."/>
            <person name="Peccoud J."/>
            <person name="Gilbert C."/>
            <person name="Cordaux R."/>
        </authorList>
    </citation>
    <scope>NUCLEOTIDE SEQUENCE [LARGE SCALE GENOMIC DNA]</scope>
    <source>
        <strain evidence="1">ANa2</strain>
        <tissue evidence="1">Whole body excluding digestive tract and cuticle</tissue>
    </source>
</reference>
<organism evidence="1 2">
    <name type="scientific">Armadillidium nasatum</name>
    <dbReference type="NCBI Taxonomy" id="96803"/>
    <lineage>
        <taxon>Eukaryota</taxon>
        <taxon>Metazoa</taxon>
        <taxon>Ecdysozoa</taxon>
        <taxon>Arthropoda</taxon>
        <taxon>Crustacea</taxon>
        <taxon>Multicrustacea</taxon>
        <taxon>Malacostraca</taxon>
        <taxon>Eumalacostraca</taxon>
        <taxon>Peracarida</taxon>
        <taxon>Isopoda</taxon>
        <taxon>Oniscidea</taxon>
        <taxon>Crinocheta</taxon>
        <taxon>Armadillidiidae</taxon>
        <taxon>Armadillidium</taxon>
    </lineage>
</organism>